<dbReference type="InterPro" id="IPR001932">
    <property type="entry name" value="PPM-type_phosphatase-like_dom"/>
</dbReference>
<dbReference type="SUPFAM" id="SSF55785">
    <property type="entry name" value="PYP-like sensor domain (PAS domain)"/>
    <property type="match status" value="1"/>
</dbReference>
<dbReference type="InterPro" id="IPR000014">
    <property type="entry name" value="PAS"/>
</dbReference>
<gene>
    <name evidence="3" type="ORF">RM764_24970</name>
</gene>
<reference evidence="4" key="1">
    <citation type="submission" date="2023-07" db="EMBL/GenBank/DDBJ databases">
        <title>30 novel species of actinomycetes from the DSMZ collection.</title>
        <authorList>
            <person name="Nouioui I."/>
        </authorList>
    </citation>
    <scope>NUCLEOTIDE SEQUENCE [LARGE SCALE GENOMIC DNA]</scope>
    <source>
        <strain evidence="4">DSM 41699</strain>
    </source>
</reference>
<evidence type="ECO:0000259" key="2">
    <source>
        <dbReference type="PROSITE" id="PS50112"/>
    </source>
</evidence>
<dbReference type="Proteomes" id="UP001183809">
    <property type="component" value="Unassembled WGS sequence"/>
</dbReference>
<evidence type="ECO:0000313" key="4">
    <source>
        <dbReference type="Proteomes" id="UP001183809"/>
    </source>
</evidence>
<comment type="caution">
    <text evidence="3">The sequence shown here is derived from an EMBL/GenBank/DDBJ whole genome shotgun (WGS) entry which is preliminary data.</text>
</comment>
<keyword evidence="1" id="KW-0378">Hydrolase</keyword>
<dbReference type="SMART" id="SM00331">
    <property type="entry name" value="PP2C_SIG"/>
    <property type="match status" value="1"/>
</dbReference>
<dbReference type="Gene3D" id="3.30.450.40">
    <property type="match status" value="2"/>
</dbReference>
<dbReference type="Gene3D" id="3.30.450.20">
    <property type="entry name" value="PAS domain"/>
    <property type="match status" value="1"/>
</dbReference>
<evidence type="ECO:0000313" key="3">
    <source>
        <dbReference type="EMBL" id="MDT0466223.1"/>
    </source>
</evidence>
<evidence type="ECO:0000256" key="1">
    <source>
        <dbReference type="ARBA" id="ARBA00022801"/>
    </source>
</evidence>
<dbReference type="InterPro" id="IPR052016">
    <property type="entry name" value="Bact_Sigma-Reg"/>
</dbReference>
<accession>A0ABU2TZ21</accession>
<dbReference type="PROSITE" id="PS50112">
    <property type="entry name" value="PAS"/>
    <property type="match status" value="1"/>
</dbReference>
<organism evidence="3 4">
    <name type="scientific">Streptomyces gibsoniae</name>
    <dbReference type="NCBI Taxonomy" id="3075529"/>
    <lineage>
        <taxon>Bacteria</taxon>
        <taxon>Bacillati</taxon>
        <taxon>Actinomycetota</taxon>
        <taxon>Actinomycetes</taxon>
        <taxon>Kitasatosporales</taxon>
        <taxon>Streptomycetaceae</taxon>
        <taxon>Streptomyces</taxon>
    </lineage>
</organism>
<dbReference type="InterPro" id="IPR003018">
    <property type="entry name" value="GAF"/>
</dbReference>
<dbReference type="Pfam" id="PF13185">
    <property type="entry name" value="GAF_2"/>
    <property type="match status" value="2"/>
</dbReference>
<dbReference type="Gene3D" id="3.60.40.10">
    <property type="entry name" value="PPM-type phosphatase domain"/>
    <property type="match status" value="1"/>
</dbReference>
<dbReference type="InterPro" id="IPR035965">
    <property type="entry name" value="PAS-like_dom_sf"/>
</dbReference>
<dbReference type="PANTHER" id="PTHR43156:SF2">
    <property type="entry name" value="STAGE II SPORULATION PROTEIN E"/>
    <property type="match status" value="1"/>
</dbReference>
<sequence>MGTGEDLRTATVQDLLDHMLARTVDSLGAHAGAIVLLDPGAEVLAADVSVGLPWEFVGSSCRIGVTDDPGDPVVEAIHLRQPVWTGSGEGAGPDCGHLLDADLSPYPRGTAVAPLLTPSAVWGALLVLMPKNGPGPDEDARRRLTTAARCIAWVLQGAAVAGHRLVPGPEPRFLPLPTAEPVAPGEARAAADLVAALPEGGCRLDPRGRITFVDPTAADLLGVSATELLGNRPWEAVPWLDIAVHEHRHRIAVAERLPTTFTAQRPFGGRLLFQLYPDRTGVSVRIRLVDELFAPRSPDPAEAGASAGAVRPDALSHLMCLSGALAEAASVRQIVDLVADHLMLSLRAQAFALLVSEAGRVRIVGHRGFNPNVMDLIDHVPLVANVSVPGLTTGAQSLELNQGVPAFFSDREELRTAHPETADIDDGMGAWALLPLMVSGRAVGLCVVGYERPHVFSLQERTTLTSIGALIAQALDRARQYDAAQELAEGLQARLLPRTLPRIPGLQMAARYLPASHGMDVGGDFYDLIRLSQTEAAAVIGDVQGHDVSAAGLMGQVRTAVHAYAVAGAAPGEVLARTNRLLTDLDPDLLTSCLYAHIDIAGHCGLLATAGHVPPLLRPPGRPSDVLDLPPGPLLGVDPAADYPTTQVDLCPGTLLAVYTDGLVETHDRDHDANIAELAAVLSDACGPLDGIADALLAQAQPSGDRTDDTALLLLKVEAQATAETVT</sequence>
<name>A0ABU2TZ21_9ACTN</name>
<dbReference type="InterPro" id="IPR029016">
    <property type="entry name" value="GAF-like_dom_sf"/>
</dbReference>
<keyword evidence="4" id="KW-1185">Reference proteome</keyword>
<protein>
    <submittedName>
        <fullName evidence="3">SpoIIE family protein phosphatase</fullName>
    </submittedName>
</protein>
<dbReference type="RefSeq" id="WP_311697687.1">
    <property type="nucleotide sequence ID" value="NZ_JAVREY010000034.1"/>
</dbReference>
<dbReference type="CDD" id="cd00130">
    <property type="entry name" value="PAS"/>
    <property type="match status" value="1"/>
</dbReference>
<proteinExistence type="predicted"/>
<dbReference type="SMART" id="SM00091">
    <property type="entry name" value="PAS"/>
    <property type="match status" value="1"/>
</dbReference>
<dbReference type="Pfam" id="PF07228">
    <property type="entry name" value="SpoIIE"/>
    <property type="match status" value="1"/>
</dbReference>
<feature type="domain" description="PAS" evidence="2">
    <location>
        <begin position="204"/>
        <end position="231"/>
    </location>
</feature>
<dbReference type="SUPFAM" id="SSF55781">
    <property type="entry name" value="GAF domain-like"/>
    <property type="match status" value="2"/>
</dbReference>
<dbReference type="SMART" id="SM00065">
    <property type="entry name" value="GAF"/>
    <property type="match status" value="2"/>
</dbReference>
<dbReference type="PANTHER" id="PTHR43156">
    <property type="entry name" value="STAGE II SPORULATION PROTEIN E-RELATED"/>
    <property type="match status" value="1"/>
</dbReference>
<dbReference type="EMBL" id="JAVREY010000034">
    <property type="protein sequence ID" value="MDT0466223.1"/>
    <property type="molecule type" value="Genomic_DNA"/>
</dbReference>
<dbReference type="InterPro" id="IPR036457">
    <property type="entry name" value="PPM-type-like_dom_sf"/>
</dbReference>